<dbReference type="Gene3D" id="1.10.443.10">
    <property type="entry name" value="Intergrase catalytic core"/>
    <property type="match status" value="1"/>
</dbReference>
<dbReference type="InterPro" id="IPR050808">
    <property type="entry name" value="Phage_Integrase"/>
</dbReference>
<sequence>MRRANGTGTITKLKGIRRKPYIIRAGSYYDINGKLIRKTIGTAKTLKEATEILNKYNAKVLKRENYEITLCDLFEHWKNSEHANNLETIETYKRYISDFSTIFEPIINEKFIFLEYNDYQSLLNSFPKTKGKNALTVLKWIYIYSIKNKITKENISVFLNSSNIVVRKIKREIFDDNIVKSLWLDYENNNSNEYVAIFLILFYTGMRTRDILNLKNQNIFLNERYFITGSKTKAGRNRKIPMHHLIFPIIKQHYSKEKEYLFENITSDNLRVKFKNKIYDLSQREYNNINLHSIRHTFITKMQRLKDVKASLIKTIVGHSHSNITDDVYTHYSVKDMRDAVNKLKY</sequence>
<keyword evidence="3" id="KW-0233">DNA recombination</keyword>
<proteinExistence type="inferred from homology"/>
<protein>
    <submittedName>
        <fullName evidence="5">Integrase family protein</fullName>
    </submittedName>
</protein>
<gene>
    <name evidence="5" type="ordered locus">Smon_1202</name>
</gene>
<dbReference type="OrthoDB" id="9801717at2"/>
<dbReference type="EMBL" id="CP001779">
    <property type="protein sequence ID" value="ACZ01657.1"/>
    <property type="molecule type" value="Genomic_DNA"/>
</dbReference>
<dbReference type="InterPro" id="IPR002104">
    <property type="entry name" value="Integrase_catalytic"/>
</dbReference>
<dbReference type="AlphaFoldDB" id="D1AV97"/>
<dbReference type="KEGG" id="smf:Smon_1202"/>
<dbReference type="GeneID" id="29673091"/>
<comment type="similarity">
    <text evidence="1">Belongs to the 'phage' integrase family.</text>
</comment>
<dbReference type="PROSITE" id="PS51898">
    <property type="entry name" value="TYR_RECOMBINASE"/>
    <property type="match status" value="1"/>
</dbReference>
<organism evidence="5 6">
    <name type="scientific">Streptobacillus moniliformis (strain ATCC 14647 / DSM 12112 / NCTC 10651 / 9901)</name>
    <dbReference type="NCBI Taxonomy" id="519441"/>
    <lineage>
        <taxon>Bacteria</taxon>
        <taxon>Fusobacteriati</taxon>
        <taxon>Fusobacteriota</taxon>
        <taxon>Fusobacteriia</taxon>
        <taxon>Fusobacteriales</taxon>
        <taxon>Leptotrichiaceae</taxon>
        <taxon>Streptobacillus</taxon>
    </lineage>
</organism>
<dbReference type="SUPFAM" id="SSF56349">
    <property type="entry name" value="DNA breaking-rejoining enzymes"/>
    <property type="match status" value="1"/>
</dbReference>
<evidence type="ECO:0000259" key="4">
    <source>
        <dbReference type="PROSITE" id="PS51898"/>
    </source>
</evidence>
<dbReference type="CDD" id="cd00397">
    <property type="entry name" value="DNA_BRE_C"/>
    <property type="match status" value="1"/>
</dbReference>
<dbReference type="Pfam" id="PF00589">
    <property type="entry name" value="Phage_integrase"/>
    <property type="match status" value="1"/>
</dbReference>
<evidence type="ECO:0000256" key="3">
    <source>
        <dbReference type="ARBA" id="ARBA00023172"/>
    </source>
</evidence>
<dbReference type="InterPro" id="IPR013762">
    <property type="entry name" value="Integrase-like_cat_sf"/>
</dbReference>
<keyword evidence="2" id="KW-0229">DNA integration</keyword>
<dbReference type="GO" id="GO:0015074">
    <property type="term" value="P:DNA integration"/>
    <property type="evidence" value="ECO:0007669"/>
    <property type="project" value="UniProtKB-KW"/>
</dbReference>
<accession>D1AV97</accession>
<dbReference type="STRING" id="519441.Smon_1202"/>
<evidence type="ECO:0000256" key="2">
    <source>
        <dbReference type="ARBA" id="ARBA00022908"/>
    </source>
</evidence>
<evidence type="ECO:0000256" key="1">
    <source>
        <dbReference type="ARBA" id="ARBA00008857"/>
    </source>
</evidence>
<evidence type="ECO:0000313" key="5">
    <source>
        <dbReference type="EMBL" id="ACZ01657.1"/>
    </source>
</evidence>
<dbReference type="HOGENOM" id="CLU_027562_1_1_0"/>
<dbReference type="PANTHER" id="PTHR30629:SF2">
    <property type="entry name" value="PROPHAGE INTEGRASE INTS-RELATED"/>
    <property type="match status" value="1"/>
</dbReference>
<dbReference type="PANTHER" id="PTHR30629">
    <property type="entry name" value="PROPHAGE INTEGRASE"/>
    <property type="match status" value="1"/>
</dbReference>
<dbReference type="eggNOG" id="COG0582">
    <property type="taxonomic scope" value="Bacteria"/>
</dbReference>
<keyword evidence="6" id="KW-1185">Reference proteome</keyword>
<evidence type="ECO:0000313" key="6">
    <source>
        <dbReference type="Proteomes" id="UP000002072"/>
    </source>
</evidence>
<dbReference type="RefSeq" id="WP_012859204.1">
    <property type="nucleotide sequence ID" value="NC_013515.1"/>
</dbReference>
<reference evidence="5 6" key="1">
    <citation type="journal article" date="2009" name="Stand. Genomic Sci.">
        <title>Complete genome sequence of Streptobacillus moniliformis type strain (9901T).</title>
        <authorList>
            <person name="Nolan M."/>
            <person name="Gronow S."/>
            <person name="Lapidus A."/>
            <person name="Ivanova N."/>
            <person name="Copeland A."/>
            <person name="Lucas S."/>
            <person name="Del Rio T.G."/>
            <person name="Chen F."/>
            <person name="Tice H."/>
            <person name="Pitluck S."/>
            <person name="Cheng J.F."/>
            <person name="Sims D."/>
            <person name="Meincke L."/>
            <person name="Bruce D."/>
            <person name="Goodwin L."/>
            <person name="Brettin T."/>
            <person name="Han C."/>
            <person name="Detter J.C."/>
            <person name="Ovchinikova G."/>
            <person name="Pati A."/>
            <person name="Mavromatis K."/>
            <person name="Mikhailova N."/>
            <person name="Chen A."/>
            <person name="Palaniappan K."/>
            <person name="Land M."/>
            <person name="Hauser L."/>
            <person name="Chang Y.J."/>
            <person name="Jeffries C.D."/>
            <person name="Rohde M."/>
            <person name="Sproer C."/>
            <person name="Goker M."/>
            <person name="Bristow J."/>
            <person name="Eisen J.A."/>
            <person name="Markowitz V."/>
            <person name="Hugenholtz P."/>
            <person name="Kyrpides N.C."/>
            <person name="Klenk H.P."/>
            <person name="Chain P."/>
        </authorList>
    </citation>
    <scope>NUCLEOTIDE SEQUENCE [LARGE SCALE GENOMIC DNA]</scope>
    <source>
        <strain evidence="6">ATCC 14647 / DSM 12112 / NCTC 10651 / 9901</strain>
    </source>
</reference>
<dbReference type="InterPro" id="IPR011010">
    <property type="entry name" value="DNA_brk_join_enz"/>
</dbReference>
<name>D1AV97_STRM9</name>
<feature type="domain" description="Tyr recombinase" evidence="4">
    <location>
        <begin position="169"/>
        <end position="342"/>
    </location>
</feature>
<dbReference type="GO" id="GO:0006310">
    <property type="term" value="P:DNA recombination"/>
    <property type="evidence" value="ECO:0007669"/>
    <property type="project" value="UniProtKB-KW"/>
</dbReference>
<dbReference type="Proteomes" id="UP000002072">
    <property type="component" value="Chromosome"/>
</dbReference>
<dbReference type="GO" id="GO:0003677">
    <property type="term" value="F:DNA binding"/>
    <property type="evidence" value="ECO:0007669"/>
    <property type="project" value="InterPro"/>
</dbReference>